<name>A0A2W2B1L2_9HYPH</name>
<gene>
    <name evidence="2" type="ORF">DK847_02945</name>
</gene>
<evidence type="ECO:0000313" key="2">
    <source>
        <dbReference type="EMBL" id="PZF78770.1"/>
    </source>
</evidence>
<protein>
    <recommendedName>
        <fullName evidence="4">Right handed beta helix domain-containing protein</fullName>
    </recommendedName>
</protein>
<evidence type="ECO:0000313" key="3">
    <source>
        <dbReference type="Proteomes" id="UP000248795"/>
    </source>
</evidence>
<evidence type="ECO:0008006" key="4">
    <source>
        <dbReference type="Google" id="ProtNLM"/>
    </source>
</evidence>
<dbReference type="Proteomes" id="UP000248795">
    <property type="component" value="Unassembled WGS sequence"/>
</dbReference>
<feature type="chain" id="PRO_5016017205" description="Right handed beta helix domain-containing protein" evidence="1">
    <location>
        <begin position="20"/>
        <end position="376"/>
    </location>
</feature>
<keyword evidence="3" id="KW-1185">Reference proteome</keyword>
<dbReference type="AlphaFoldDB" id="A0A2W2B1L2"/>
<evidence type="ECO:0000256" key="1">
    <source>
        <dbReference type="SAM" id="SignalP"/>
    </source>
</evidence>
<feature type="signal peptide" evidence="1">
    <location>
        <begin position="1"/>
        <end position="19"/>
    </location>
</feature>
<dbReference type="SUPFAM" id="SSF51126">
    <property type="entry name" value="Pectin lyase-like"/>
    <property type="match status" value="1"/>
</dbReference>
<keyword evidence="1" id="KW-0732">Signal</keyword>
<reference evidence="3" key="1">
    <citation type="submission" date="2018-06" db="EMBL/GenBank/DDBJ databases">
        <title>Aestuariibacter litoralis strain KCTC 52945T.</title>
        <authorList>
            <person name="Li X."/>
            <person name="Salam N."/>
            <person name="Li J.-L."/>
            <person name="Chen Y.-M."/>
            <person name="Yang Z.-W."/>
            <person name="Zhang L.-Y."/>
            <person name="Han M.-X."/>
            <person name="Xiao M."/>
            <person name="Li W.-J."/>
        </authorList>
    </citation>
    <scope>NUCLEOTIDE SEQUENCE [LARGE SCALE GENOMIC DNA]</scope>
    <source>
        <strain evidence="3">KCTC 52945</strain>
    </source>
</reference>
<organism evidence="2 3">
    <name type="scientific">Aestuariivirga litoralis</name>
    <dbReference type="NCBI Taxonomy" id="2650924"/>
    <lineage>
        <taxon>Bacteria</taxon>
        <taxon>Pseudomonadati</taxon>
        <taxon>Pseudomonadota</taxon>
        <taxon>Alphaproteobacteria</taxon>
        <taxon>Hyphomicrobiales</taxon>
        <taxon>Aestuariivirgaceae</taxon>
        <taxon>Aestuariivirga</taxon>
    </lineage>
</organism>
<sequence>MLFASASLALSAVPGSALTTTTTNITCSSTVKLQATIDAVVAGTVATINVSGTCNENIVVPQGKTIVIVGATATSKITPANVLLPAVNALGDVTLRKMVLNNATGAADTLVETNKGGMLTVISSDLSAPNVEAVVGVWGGTAKVTNSRVVGGYGSGLDVWGSSTLVVEGDPAFPAGPTGAFEAYVKSPGAGISCGQGASLRVQAKASGPTNGFMTVEQSRYGIGGNLCDFKIWNKTTSRLNLRIRNITDTGISFSQSRGTVENAVIIYGANGVWLNQSDVIFARTTINGNNIGLNAEQSRVMFDTVTLSNTSGDVQAGTGSSLHFVDWNGVSTLPKMLNWTNSFDCWNGGRIDIESSALSAPLGSKYDFLGCVFVH</sequence>
<dbReference type="EMBL" id="QKVK01000001">
    <property type="protein sequence ID" value="PZF78770.1"/>
    <property type="molecule type" value="Genomic_DNA"/>
</dbReference>
<dbReference type="InterPro" id="IPR011050">
    <property type="entry name" value="Pectin_lyase_fold/virulence"/>
</dbReference>
<accession>A0A2W2B1L2</accession>
<comment type="caution">
    <text evidence="2">The sequence shown here is derived from an EMBL/GenBank/DDBJ whole genome shotgun (WGS) entry which is preliminary data.</text>
</comment>
<proteinExistence type="predicted"/>